<organism evidence="2 3">
    <name type="scientific">Salinicoccus siamensis</name>
    <dbReference type="NCBI Taxonomy" id="381830"/>
    <lineage>
        <taxon>Bacteria</taxon>
        <taxon>Bacillati</taxon>
        <taxon>Bacillota</taxon>
        <taxon>Bacilli</taxon>
        <taxon>Bacillales</taxon>
        <taxon>Staphylococcaceae</taxon>
        <taxon>Salinicoccus</taxon>
    </lineage>
</organism>
<name>A0ABV5Z4V7_9STAP</name>
<dbReference type="SMART" id="SM00382">
    <property type="entry name" value="AAA"/>
    <property type="match status" value="1"/>
</dbReference>
<evidence type="ECO:0000313" key="3">
    <source>
        <dbReference type="Proteomes" id="UP001589740"/>
    </source>
</evidence>
<dbReference type="InterPro" id="IPR027417">
    <property type="entry name" value="P-loop_NTPase"/>
</dbReference>
<dbReference type="Proteomes" id="UP001589740">
    <property type="component" value="Unassembled WGS sequence"/>
</dbReference>
<dbReference type="EMBL" id="JBHMAH010000029">
    <property type="protein sequence ID" value="MFB9861149.1"/>
    <property type="molecule type" value="Genomic_DNA"/>
</dbReference>
<proteinExistence type="predicted"/>
<dbReference type="CDD" id="cd00009">
    <property type="entry name" value="AAA"/>
    <property type="match status" value="1"/>
</dbReference>
<protein>
    <submittedName>
        <fullName evidence="2">McrB family protein</fullName>
    </submittedName>
</protein>
<dbReference type="Gene3D" id="3.40.50.300">
    <property type="entry name" value="P-loop containing nucleotide triphosphate hydrolases"/>
    <property type="match status" value="1"/>
</dbReference>
<dbReference type="RefSeq" id="WP_380570713.1">
    <property type="nucleotide sequence ID" value="NZ_JBHMAH010000029.1"/>
</dbReference>
<dbReference type="PANTHER" id="PTHR37291">
    <property type="entry name" value="5-METHYLCYTOSINE-SPECIFIC RESTRICTION ENZYME B"/>
    <property type="match status" value="1"/>
</dbReference>
<feature type="domain" description="AAA+ ATPase" evidence="1">
    <location>
        <begin position="179"/>
        <end position="455"/>
    </location>
</feature>
<dbReference type="PANTHER" id="PTHR37291:SF1">
    <property type="entry name" value="TYPE IV METHYL-DIRECTED RESTRICTION ENZYME ECOKMCRB SUBUNIT"/>
    <property type="match status" value="1"/>
</dbReference>
<dbReference type="InterPro" id="IPR011704">
    <property type="entry name" value="ATPase_dyneun-rel_AAA"/>
</dbReference>
<accession>A0ABV5Z4V7</accession>
<dbReference type="SUPFAM" id="SSF52540">
    <property type="entry name" value="P-loop containing nucleoside triphosphate hydrolases"/>
    <property type="match status" value="1"/>
</dbReference>
<sequence>MLREVELSEKDIQAFIEYVDSFLEICKNSLGRKSKDKRGRTLDNYVVGGTKKPIIVSRDKYKVQRSFAHGNNSLNAYPYVNIWWLSLFYDWQGQQWGRKAFFLSTKQEYSKLDKTLPEPNGRGLHSYYKKWYVAEDGLRLENQKDYEDMLKNMIMLYNDFTQESGAESSTRELKERLLSSKNIILHGPPGTGKSYMAMELAKQITGDNEDQVEFVQFHPSYDYTDFVEGLRTKHYGNNEIGFEIMPGTFMKFCDKARCNQSAMDNFDEAWEMLLEEAREKEELSIPSLTERNMIKFQLSAKDTLRFTDIKAGTLTKQNLYNVYRGEQGRPSNAYDNYMRAVLEYMKENHELQGYGEESEKKYVFIIDEINRGEISKIFGELFFSLDPGYRGEKGAVMTQYHTLHSGAEYPFHEKFYVPENVYIIGTMNDIDRSVESFDFAMRRRFRFIEIEAKDSLSMLKQLDESRVTVDDVEERLTSVNEKIEDIPGLDKAYHVGPSYFLKLKDVDYDFEVLWDEFIHPLLKEYLRNHMDAEEHLNQLKEAYYLGKEEE</sequence>
<comment type="caution">
    <text evidence="2">The sequence shown here is derived from an EMBL/GenBank/DDBJ whole genome shotgun (WGS) entry which is preliminary data.</text>
</comment>
<dbReference type="InterPro" id="IPR003593">
    <property type="entry name" value="AAA+_ATPase"/>
</dbReference>
<keyword evidence="3" id="KW-1185">Reference proteome</keyword>
<dbReference type="InterPro" id="IPR052934">
    <property type="entry name" value="Methyl-DNA_Rec/Restrict_Enz"/>
</dbReference>
<reference evidence="2 3" key="1">
    <citation type="submission" date="2024-09" db="EMBL/GenBank/DDBJ databases">
        <authorList>
            <person name="Sun Q."/>
            <person name="Mori K."/>
        </authorList>
    </citation>
    <scope>NUCLEOTIDE SEQUENCE [LARGE SCALE GENOMIC DNA]</scope>
    <source>
        <strain evidence="2 3">JCM 12822</strain>
    </source>
</reference>
<dbReference type="Pfam" id="PF07728">
    <property type="entry name" value="AAA_5"/>
    <property type="match status" value="2"/>
</dbReference>
<gene>
    <name evidence="2" type="ORF">ACFFLE_08740</name>
</gene>
<evidence type="ECO:0000259" key="1">
    <source>
        <dbReference type="SMART" id="SM00382"/>
    </source>
</evidence>
<evidence type="ECO:0000313" key="2">
    <source>
        <dbReference type="EMBL" id="MFB9861149.1"/>
    </source>
</evidence>